<dbReference type="EMBL" id="NSIT01000334">
    <property type="protein sequence ID" value="PJE77891.1"/>
    <property type="molecule type" value="Genomic_DNA"/>
</dbReference>
<evidence type="ECO:0000313" key="2">
    <source>
        <dbReference type="EMBL" id="PJE77891.1"/>
    </source>
</evidence>
<reference evidence="2" key="1">
    <citation type="journal article" date="2017" name="Appl. Environ. Microbiol.">
        <title>Molecular characterization of an Endozoicomonas-like organism causing infection in king scallop Pecten maximus L.</title>
        <authorList>
            <person name="Cano I."/>
            <person name="van Aerle R."/>
            <person name="Ross S."/>
            <person name="Verner-Jeffreys D.W."/>
            <person name="Paley R.K."/>
            <person name="Rimmer G."/>
            <person name="Ryder D."/>
            <person name="Hooper P."/>
            <person name="Stone D."/>
            <person name="Feist S.W."/>
        </authorList>
    </citation>
    <scope>NUCLEOTIDE SEQUENCE</scope>
</reference>
<sequence length="104" mass="11907">MFVVDLKEKLIKLKTRPIAHSKNAKLSPEQRDSLSQIILTKDPTAYGFYKALWSRDIIAAIIKIEFDVSMHPATVSKMLRKIGLTPQRPTRKAWQQSEKKCGNL</sequence>
<gene>
    <name evidence="2" type="ORF">CI610_03182</name>
</gene>
<protein>
    <recommendedName>
        <fullName evidence="1">Winged helix-turn helix domain-containing protein</fullName>
    </recommendedName>
</protein>
<dbReference type="AlphaFoldDB" id="A0A2H9T3W2"/>
<feature type="domain" description="Winged helix-turn helix" evidence="1">
    <location>
        <begin position="51"/>
        <end position="100"/>
    </location>
</feature>
<proteinExistence type="predicted"/>
<evidence type="ECO:0000259" key="1">
    <source>
        <dbReference type="Pfam" id="PF13592"/>
    </source>
</evidence>
<name>A0A2H9T3W2_9ZZZZ</name>
<dbReference type="Pfam" id="PF13592">
    <property type="entry name" value="HTH_33"/>
    <property type="match status" value="1"/>
</dbReference>
<organism evidence="2">
    <name type="scientific">invertebrate metagenome</name>
    <dbReference type="NCBI Taxonomy" id="1711999"/>
    <lineage>
        <taxon>unclassified sequences</taxon>
        <taxon>metagenomes</taxon>
        <taxon>organismal metagenomes</taxon>
    </lineage>
</organism>
<comment type="caution">
    <text evidence="2">The sequence shown here is derived from an EMBL/GenBank/DDBJ whole genome shotgun (WGS) entry which is preliminary data.</text>
</comment>
<dbReference type="InterPro" id="IPR025959">
    <property type="entry name" value="Winged_HTH_dom"/>
</dbReference>
<accession>A0A2H9T3W2</accession>